<dbReference type="InterPro" id="IPR014729">
    <property type="entry name" value="Rossmann-like_a/b/a_fold"/>
</dbReference>
<dbReference type="Pfam" id="PF03485">
    <property type="entry name" value="Arg_tRNA_synt_N"/>
    <property type="match status" value="1"/>
</dbReference>
<dbReference type="GO" id="GO:0016020">
    <property type="term" value="C:membrane"/>
    <property type="evidence" value="ECO:0007669"/>
    <property type="project" value="InterPro"/>
</dbReference>
<keyword evidence="8" id="KW-0030">Aminoacyl-tRNA synthetase</keyword>
<keyword evidence="6" id="KW-0067">ATP-binding</keyword>
<reference evidence="15 16" key="1">
    <citation type="journal article" date="2018" name="Plant J.">
        <title>Genome sequences of Chlorella sorokiniana UTEX 1602 and Micractinium conductrix SAG 241.80: implications to maltose excretion by a green alga.</title>
        <authorList>
            <person name="Arriola M.B."/>
            <person name="Velmurugan N."/>
            <person name="Zhang Y."/>
            <person name="Plunkett M.H."/>
            <person name="Hondzo H."/>
            <person name="Barney B.M."/>
        </authorList>
    </citation>
    <scope>NUCLEOTIDE SEQUENCE [LARGE SCALE GENOMIC DNA]</scope>
    <source>
        <strain evidence="15 16">SAG 241.80</strain>
    </source>
</reference>
<feature type="domain" description="DALR anticodon binding" evidence="13">
    <location>
        <begin position="1740"/>
        <end position="1855"/>
    </location>
</feature>
<dbReference type="GO" id="GO:0006420">
    <property type="term" value="P:arginyl-tRNA aminoacylation"/>
    <property type="evidence" value="ECO:0007669"/>
    <property type="project" value="InterPro"/>
</dbReference>
<dbReference type="PANTHER" id="PTHR11956:SF5">
    <property type="entry name" value="ARGININE--TRNA LIGASE, CYTOPLASMIC"/>
    <property type="match status" value="1"/>
</dbReference>
<dbReference type="PROSITE" id="PS00178">
    <property type="entry name" value="AA_TRNA_LIGASE_I"/>
    <property type="match status" value="1"/>
</dbReference>
<evidence type="ECO:0000256" key="11">
    <source>
        <dbReference type="SAM" id="MobiDB-lite"/>
    </source>
</evidence>
<dbReference type="SUPFAM" id="SSF52374">
    <property type="entry name" value="Nucleotidylyl transferase"/>
    <property type="match status" value="1"/>
</dbReference>
<comment type="pathway">
    <text evidence="1">Terpene metabolism; lanosterol biosynthesis; lanosterol from farnesyl diphosphate: step 2/3.</text>
</comment>
<dbReference type="NCBIfam" id="TIGR00456">
    <property type="entry name" value="argS"/>
    <property type="match status" value="1"/>
</dbReference>
<dbReference type="Gene3D" id="3.50.50.60">
    <property type="entry name" value="FAD/NAD(P)-binding domain"/>
    <property type="match status" value="1"/>
</dbReference>
<evidence type="ECO:0000256" key="1">
    <source>
        <dbReference type="ARBA" id="ARBA00005018"/>
    </source>
</evidence>
<evidence type="ECO:0000256" key="3">
    <source>
        <dbReference type="ARBA" id="ARBA00012837"/>
    </source>
</evidence>
<feature type="domain" description="Arginyl tRNA synthetase N-terminal" evidence="14">
    <location>
        <begin position="1279"/>
        <end position="1368"/>
    </location>
</feature>
<evidence type="ECO:0000256" key="9">
    <source>
        <dbReference type="ARBA" id="ARBA00033033"/>
    </source>
</evidence>
<proteinExistence type="inferred from homology"/>
<evidence type="ECO:0000313" key="15">
    <source>
        <dbReference type="EMBL" id="PSC68238.1"/>
    </source>
</evidence>
<dbReference type="Gene3D" id="3.30.1360.70">
    <property type="entry name" value="Arginyl tRNA synthetase N-terminal domain"/>
    <property type="match status" value="1"/>
</dbReference>
<evidence type="ECO:0000259" key="13">
    <source>
        <dbReference type="SMART" id="SM00836"/>
    </source>
</evidence>
<dbReference type="InterPro" id="IPR013698">
    <property type="entry name" value="Squalene_epoxidase"/>
</dbReference>
<dbReference type="InterPro" id="IPR036695">
    <property type="entry name" value="Arg-tRNA-synth_N_sf"/>
</dbReference>
<keyword evidence="12" id="KW-0472">Membrane</keyword>
<accession>A0A2P6V2B6</accession>
<keyword evidence="16" id="KW-1185">Reference proteome</keyword>
<dbReference type="GO" id="GO:0004814">
    <property type="term" value="F:arginine-tRNA ligase activity"/>
    <property type="evidence" value="ECO:0007669"/>
    <property type="project" value="UniProtKB-EC"/>
</dbReference>
<dbReference type="FunFam" id="3.30.1360.70:FF:000002">
    <property type="entry name" value="arginine--tRNA ligase, cytoplasmic"/>
    <property type="match status" value="1"/>
</dbReference>
<dbReference type="GO" id="GO:0005524">
    <property type="term" value="F:ATP binding"/>
    <property type="evidence" value="ECO:0007669"/>
    <property type="project" value="UniProtKB-KW"/>
</dbReference>
<dbReference type="STRING" id="554055.A0A2P6V2B6"/>
<dbReference type="HAMAP" id="MF_00123">
    <property type="entry name" value="Arg_tRNA_synth"/>
    <property type="match status" value="1"/>
</dbReference>
<dbReference type="FunFam" id="3.40.50.620:FF:000096">
    <property type="entry name" value="Arginine--tRNA ligase chloroplastic/mitochondrial"/>
    <property type="match status" value="1"/>
</dbReference>
<protein>
    <recommendedName>
        <fullName evidence="3">arginine--tRNA ligase</fullName>
        <ecNumber evidence="3">6.1.1.19</ecNumber>
    </recommendedName>
    <alternativeName>
        <fullName evidence="9">Arginyl-tRNA synthetase</fullName>
    </alternativeName>
</protein>
<dbReference type="GO" id="GO:0048608">
    <property type="term" value="P:reproductive structure development"/>
    <property type="evidence" value="ECO:0007669"/>
    <property type="project" value="UniProtKB-ARBA"/>
</dbReference>
<evidence type="ECO:0000256" key="8">
    <source>
        <dbReference type="ARBA" id="ARBA00023146"/>
    </source>
</evidence>
<feature type="compositionally biased region" description="Gly residues" evidence="11">
    <location>
        <begin position="414"/>
        <end position="424"/>
    </location>
</feature>
<dbReference type="Pfam" id="PF00750">
    <property type="entry name" value="tRNA-synt_1d"/>
    <property type="match status" value="1"/>
</dbReference>
<dbReference type="SMART" id="SM00836">
    <property type="entry name" value="DALR_1"/>
    <property type="match status" value="1"/>
</dbReference>
<dbReference type="InterPro" id="IPR036188">
    <property type="entry name" value="FAD/NAD-bd_sf"/>
</dbReference>
<dbReference type="InterPro" id="IPR008909">
    <property type="entry name" value="DALR_anticod-bd"/>
</dbReference>
<dbReference type="SUPFAM" id="SSF47323">
    <property type="entry name" value="Anticodon-binding domain of a subclass of class I aminoacyl-tRNA synthetases"/>
    <property type="match status" value="1"/>
</dbReference>
<feature type="region of interest" description="Disordered" evidence="11">
    <location>
        <begin position="614"/>
        <end position="635"/>
    </location>
</feature>
<evidence type="ECO:0000256" key="12">
    <source>
        <dbReference type="SAM" id="Phobius"/>
    </source>
</evidence>
<dbReference type="EMBL" id="LHPF02000040">
    <property type="protein sequence ID" value="PSC68238.1"/>
    <property type="molecule type" value="Genomic_DNA"/>
</dbReference>
<dbReference type="GO" id="GO:0004506">
    <property type="term" value="F:squalene monooxygenase activity"/>
    <property type="evidence" value="ECO:0007669"/>
    <property type="project" value="InterPro"/>
</dbReference>
<evidence type="ECO:0000256" key="10">
    <source>
        <dbReference type="ARBA" id="ARBA00049339"/>
    </source>
</evidence>
<comment type="catalytic activity">
    <reaction evidence="10">
        <text>tRNA(Arg) + L-arginine + ATP = L-arginyl-tRNA(Arg) + AMP + diphosphate</text>
        <dbReference type="Rhea" id="RHEA:20301"/>
        <dbReference type="Rhea" id="RHEA-COMP:9658"/>
        <dbReference type="Rhea" id="RHEA-COMP:9673"/>
        <dbReference type="ChEBI" id="CHEBI:30616"/>
        <dbReference type="ChEBI" id="CHEBI:32682"/>
        <dbReference type="ChEBI" id="CHEBI:33019"/>
        <dbReference type="ChEBI" id="CHEBI:78442"/>
        <dbReference type="ChEBI" id="CHEBI:78513"/>
        <dbReference type="ChEBI" id="CHEBI:456215"/>
        <dbReference type="EC" id="6.1.1.19"/>
    </reaction>
</comment>
<feature type="region of interest" description="Disordered" evidence="11">
    <location>
        <begin position="190"/>
        <end position="222"/>
    </location>
</feature>
<dbReference type="Gene3D" id="1.10.730.10">
    <property type="entry name" value="Isoleucyl-tRNA Synthetase, Domain 1"/>
    <property type="match status" value="1"/>
</dbReference>
<gene>
    <name evidence="15" type="ORF">C2E20_8204</name>
</gene>
<dbReference type="EC" id="6.1.1.19" evidence="3"/>
<dbReference type="InterPro" id="IPR035684">
    <property type="entry name" value="ArgRS_core"/>
</dbReference>
<dbReference type="PRINTS" id="PR01038">
    <property type="entry name" value="TRNASYNTHARG"/>
</dbReference>
<keyword evidence="12" id="KW-1133">Transmembrane helix</keyword>
<dbReference type="SUPFAM" id="SSF55190">
    <property type="entry name" value="Arginyl-tRNA synthetase (ArgRS), N-terminal 'additional' domain"/>
    <property type="match status" value="1"/>
</dbReference>
<feature type="compositionally biased region" description="Low complexity" evidence="11">
    <location>
        <begin position="195"/>
        <end position="217"/>
    </location>
</feature>
<feature type="compositionally biased region" description="Low complexity" evidence="11">
    <location>
        <begin position="39"/>
        <end position="78"/>
    </location>
</feature>
<dbReference type="Proteomes" id="UP000239649">
    <property type="component" value="Unassembled WGS sequence"/>
</dbReference>
<evidence type="ECO:0000259" key="14">
    <source>
        <dbReference type="SMART" id="SM01016"/>
    </source>
</evidence>
<dbReference type="Pfam" id="PF08491">
    <property type="entry name" value="SE"/>
    <property type="match status" value="1"/>
</dbReference>
<feature type="compositionally biased region" description="Low complexity" evidence="11">
    <location>
        <begin position="140"/>
        <end position="173"/>
    </location>
</feature>
<feature type="transmembrane region" description="Helical" evidence="12">
    <location>
        <begin position="1080"/>
        <end position="1100"/>
    </location>
</feature>
<feature type="region of interest" description="Disordered" evidence="11">
    <location>
        <begin position="403"/>
        <end position="430"/>
    </location>
</feature>
<feature type="compositionally biased region" description="Low complexity" evidence="11">
    <location>
        <begin position="614"/>
        <end position="625"/>
    </location>
</feature>
<sequence length="1855" mass="198774">MPTANTQRFAALSLAGEPGDPGSRGRKKAARAQEHRGGSSLEQDSQQQQQQEEPPSPPQAQQEQQRASPPASLASSPPCYTLALAGDNLLLAVEAGSGAELACFAVEGPEEAADPQFLGFVRRQVEWQLRQRRVARQQHQHAAPQQQASQQQWEQQAAQQQQQQRQHASQQQQRDGDAEVEALLELMLGGGTSAGGRATSPGSPGSTSSNSGNSWATAEEHAEVCHAREAQAQADDWALAAALAAAEVEEEAAAAAAMHADAAAAWEAALAGEDAEERAVAADLELALRWQQDEDVALAAALAAEEEEGGRSAAVAASPSNFWSRLRPGSADAAPLGSSSCCVDPGAFPSLAVAAAHPSRSGAGTGSNAEQTRLLLLRQHLAAHAASLARGSGVRLLHRAVPPSPEAPPLLPRGAGGGGGGGGLPPLQVEGGLRLHEDDLDWQLLLRDDDATAVARDAAARHSRHEAEASGTAASADALRTMMTAAEAAGRPASAPSGPSIGSGVHGGDSSQEEAAAQAPQEVARVDTKSYRRLMEDMKRRGWQLLGCAGGGHLRCERWFSDLPGLKQVYFLPTTPSDVRFLKHSLCFATAGRASVPVFKQAVINPAAQPAMARTRSTASAAAPAEPEREDTGMVLPAMPSQDDRSKDPAVWDLIIVGAGVAGAAFAYQQGCSGRRVLLLERDLSQPDRIVGELLQPGGYLALKRLGLAHCCDGIGAQKVQGYCLFKDGREAKVAYPMEGMGEDVAGRSFHHGRFVQRLRQAAADQQSVTVRQGYVRRLVNDQGEEWEEGQVVTGVCYKGTDGEDRVATAHLTIVCDGMYSSFRKKMSIPDINHPSFFIGLLLKDCPLPHAGYGHVVLGKPSPFLFYPISATEVRCLVDYPGEKLPSVTGGELEWYLLDTVAPQVPDMLRPAFQAAVKHGRIRCMQNKQVTSQPLHPAGALLLGDAFNMRHPLTGGGMTVAFNDTNLLCDMLRPLPNLSNKVATSDATSAFYVRRKPLSATINTLANALYKVFCASDSRAHEEMRQACFDYLALGGMYSAGPVSLLSGLNPRPSVLVTHFFMVALYGFGRLLFPRPTLRGVWLGMLLLYSAACIILPIIWKEGIRAVFFPALASRPRLSGVQRAVAEEMHRAASLGNLKGDAADMAAGKRHRCPPTHGPLNAARRPSPALQHAAGPRRCAMLLASTRVLTVTGARTSLRTSRAFKSLATARRWGSAAAGVSRNGPMSQQIADVLGKLDLMIAGAAPNGGAAGALAAAPASTLAGGAGAAAIIPSGSIRQQLAAAFQAAIDAAFPAMAGEPAVVVPCQQPKFGDYQCNNAMALHGKMKGKPDAPKAPRAVAEAILAQLPDTGMVAETSLAGPGFINIRLNKDWLAARLTTMLRDGVASWAPAGFAGQRVVVDFSSPNVAKEMHVGHLRSTIIGDTIANALEFCGADVLRLNHIGDWGTQFGMLIQYLADKRPEGLNAASDEDVADLQVLYRAAKQRFDEEEEFKTRSREAVTQLQGGKPEYLQAWQRICNASRQEFQKIYDRLGVTLEERGESFYNPMLKPVIDDLMERGVAEESDGAKCVFVEGAQIPLIVQKTDGGFGYASTDMAAVKHRIETEKADWIIYVTDMGQEQHFKLVFAGAKKAGYLPSDRTLRIDHVGFGLVLGEDGKKFRSRSGDVVRLVELLDEAKTRITATVKERQPDVTDAELEEASKAMGYGAVKYADLKNHRTTNYKFSYDDMLSTQGNTAVYQLYAHARILSIIRKSDRDVAALARTAEVKLVHEKEVALALQIARFSEAVEDMLADLLPHRITEYLYDLSTVFNQFYTECQVVGDEAEDSRLLLCEATARTMRACFALLGIHVPNCRI</sequence>
<comment type="caution">
    <text evidence="15">The sequence shown here is derived from an EMBL/GenBank/DDBJ whole genome shotgun (WGS) entry which is preliminary data.</text>
</comment>
<comment type="similarity">
    <text evidence="2">Belongs to the class-I aminoacyl-tRNA synthetase family.</text>
</comment>
<dbReference type="InterPro" id="IPR009080">
    <property type="entry name" value="tRNAsynth_Ia_anticodon-bd"/>
</dbReference>
<evidence type="ECO:0000256" key="4">
    <source>
        <dbReference type="ARBA" id="ARBA00022598"/>
    </source>
</evidence>
<evidence type="ECO:0000313" key="16">
    <source>
        <dbReference type="Proteomes" id="UP000239649"/>
    </source>
</evidence>
<feature type="region of interest" description="Disordered" evidence="11">
    <location>
        <begin position="136"/>
        <end position="177"/>
    </location>
</feature>
<dbReference type="SMART" id="SM01016">
    <property type="entry name" value="Arg_tRNA_synt_N"/>
    <property type="match status" value="1"/>
</dbReference>
<feature type="region of interest" description="Disordered" evidence="11">
    <location>
        <begin position="487"/>
        <end position="525"/>
    </location>
</feature>
<dbReference type="GO" id="GO:0050660">
    <property type="term" value="F:flavin adenine dinucleotide binding"/>
    <property type="evidence" value="ECO:0007669"/>
    <property type="project" value="InterPro"/>
</dbReference>
<feature type="transmembrane region" description="Helical" evidence="12">
    <location>
        <begin position="1055"/>
        <end position="1073"/>
    </location>
</feature>
<dbReference type="InterPro" id="IPR005148">
    <property type="entry name" value="Arg-tRNA-synth_N"/>
</dbReference>
<evidence type="ECO:0000256" key="2">
    <source>
        <dbReference type="ARBA" id="ARBA00005594"/>
    </source>
</evidence>
<keyword evidence="4" id="KW-0436">Ligase</keyword>
<dbReference type="InterPro" id="IPR001278">
    <property type="entry name" value="Arg-tRNA-ligase"/>
</dbReference>
<evidence type="ECO:0000256" key="7">
    <source>
        <dbReference type="ARBA" id="ARBA00022917"/>
    </source>
</evidence>
<keyword evidence="12" id="KW-0812">Transmembrane</keyword>
<keyword evidence="5" id="KW-0547">Nucleotide-binding</keyword>
<name>A0A2P6V2B6_9CHLO</name>
<feature type="compositionally biased region" description="Low complexity" evidence="11">
    <location>
        <begin position="487"/>
        <end position="503"/>
    </location>
</feature>
<dbReference type="InterPro" id="IPR001412">
    <property type="entry name" value="aa-tRNA-synth_I_CS"/>
</dbReference>
<dbReference type="GO" id="GO:0005737">
    <property type="term" value="C:cytoplasm"/>
    <property type="evidence" value="ECO:0007669"/>
    <property type="project" value="InterPro"/>
</dbReference>
<evidence type="ECO:0000256" key="5">
    <source>
        <dbReference type="ARBA" id="ARBA00022741"/>
    </source>
</evidence>
<dbReference type="Pfam" id="PF05746">
    <property type="entry name" value="DALR_1"/>
    <property type="match status" value="1"/>
</dbReference>
<dbReference type="UniPathway" id="UPA00767">
    <property type="reaction ID" value="UER00752"/>
</dbReference>
<feature type="region of interest" description="Disordered" evidence="11">
    <location>
        <begin position="1"/>
        <end position="78"/>
    </location>
</feature>
<feature type="compositionally biased region" description="Low complexity" evidence="11">
    <location>
        <begin position="513"/>
        <end position="523"/>
    </location>
</feature>
<dbReference type="Gene3D" id="3.40.50.620">
    <property type="entry name" value="HUPs"/>
    <property type="match status" value="1"/>
</dbReference>
<dbReference type="OrthoDB" id="68056at2759"/>
<dbReference type="GO" id="GO:0009791">
    <property type="term" value="P:post-embryonic development"/>
    <property type="evidence" value="ECO:0007669"/>
    <property type="project" value="UniProtKB-ARBA"/>
</dbReference>
<dbReference type="CDD" id="cd00671">
    <property type="entry name" value="ArgRS_core"/>
    <property type="match status" value="1"/>
</dbReference>
<organism evidence="15 16">
    <name type="scientific">Micractinium conductrix</name>
    <dbReference type="NCBI Taxonomy" id="554055"/>
    <lineage>
        <taxon>Eukaryota</taxon>
        <taxon>Viridiplantae</taxon>
        <taxon>Chlorophyta</taxon>
        <taxon>core chlorophytes</taxon>
        <taxon>Trebouxiophyceae</taxon>
        <taxon>Chlorellales</taxon>
        <taxon>Chlorellaceae</taxon>
        <taxon>Chlorella clade</taxon>
        <taxon>Micractinium</taxon>
    </lineage>
</organism>
<dbReference type="FunFam" id="1.10.730.10:FF:000006">
    <property type="entry name" value="Arginyl-tRNA synthetase 2, mitochondrial"/>
    <property type="match status" value="1"/>
</dbReference>
<keyword evidence="7" id="KW-0648">Protein biosynthesis</keyword>
<dbReference type="SUPFAM" id="SSF51905">
    <property type="entry name" value="FAD/NAD(P)-binding domain"/>
    <property type="match status" value="1"/>
</dbReference>
<evidence type="ECO:0000256" key="6">
    <source>
        <dbReference type="ARBA" id="ARBA00022840"/>
    </source>
</evidence>
<dbReference type="PANTHER" id="PTHR11956">
    <property type="entry name" value="ARGINYL-TRNA SYNTHETASE"/>
    <property type="match status" value="1"/>
</dbReference>